<feature type="region of interest" description="Disordered" evidence="1">
    <location>
        <begin position="1"/>
        <end position="20"/>
    </location>
</feature>
<dbReference type="OrthoDB" id="5586at2759"/>
<gene>
    <name evidence="3" type="ORF">GWI33_002591</name>
</gene>
<evidence type="ECO:0000256" key="2">
    <source>
        <dbReference type="SAM" id="Phobius"/>
    </source>
</evidence>
<evidence type="ECO:0000313" key="4">
    <source>
        <dbReference type="Proteomes" id="UP000625711"/>
    </source>
</evidence>
<keyword evidence="2" id="KW-0812">Transmembrane</keyword>
<proteinExistence type="predicted"/>
<dbReference type="Proteomes" id="UP000625711">
    <property type="component" value="Unassembled WGS sequence"/>
</dbReference>
<keyword evidence="4" id="KW-1185">Reference proteome</keyword>
<sequence length="154" mass="16530">MFFTDSVDISPCPSKDDTTDDGPTYQFFDLASNATMYTPCVRPAVSLRFGFAVAGGTLLLLNVTGCRAIIRDNREQSEQKMAAMARRRPGGSGDSAEDDIAAIAKQISDTAEVIYQNWKSRNLTPAELISCHGAGDTAKLGQVPTNILISSAIH</sequence>
<accession>A0A834IMU1</accession>
<keyword evidence="2" id="KW-0472">Membrane</keyword>
<evidence type="ECO:0000313" key="3">
    <source>
        <dbReference type="EMBL" id="KAF7282486.1"/>
    </source>
</evidence>
<dbReference type="AlphaFoldDB" id="A0A834IMU1"/>
<dbReference type="EMBL" id="JAACXV010000171">
    <property type="protein sequence ID" value="KAF7282486.1"/>
    <property type="molecule type" value="Genomic_DNA"/>
</dbReference>
<reference evidence="3" key="1">
    <citation type="submission" date="2020-08" db="EMBL/GenBank/DDBJ databases">
        <title>Genome sequencing and assembly of the red palm weevil Rhynchophorus ferrugineus.</title>
        <authorList>
            <person name="Dias G.B."/>
            <person name="Bergman C.M."/>
            <person name="Manee M."/>
        </authorList>
    </citation>
    <scope>NUCLEOTIDE SEQUENCE</scope>
    <source>
        <strain evidence="3">AA-2017</strain>
        <tissue evidence="3">Whole larva</tissue>
    </source>
</reference>
<keyword evidence="2" id="KW-1133">Transmembrane helix</keyword>
<feature type="transmembrane region" description="Helical" evidence="2">
    <location>
        <begin position="49"/>
        <end position="70"/>
    </location>
</feature>
<evidence type="ECO:0000256" key="1">
    <source>
        <dbReference type="SAM" id="MobiDB-lite"/>
    </source>
</evidence>
<organism evidence="3 4">
    <name type="scientific">Rhynchophorus ferrugineus</name>
    <name type="common">Red palm weevil</name>
    <name type="synonym">Curculio ferrugineus</name>
    <dbReference type="NCBI Taxonomy" id="354439"/>
    <lineage>
        <taxon>Eukaryota</taxon>
        <taxon>Metazoa</taxon>
        <taxon>Ecdysozoa</taxon>
        <taxon>Arthropoda</taxon>
        <taxon>Hexapoda</taxon>
        <taxon>Insecta</taxon>
        <taxon>Pterygota</taxon>
        <taxon>Neoptera</taxon>
        <taxon>Endopterygota</taxon>
        <taxon>Coleoptera</taxon>
        <taxon>Polyphaga</taxon>
        <taxon>Cucujiformia</taxon>
        <taxon>Curculionidae</taxon>
        <taxon>Dryophthorinae</taxon>
        <taxon>Rhynchophorus</taxon>
    </lineage>
</organism>
<protein>
    <submittedName>
        <fullName evidence="3">Uncharacterized protein</fullName>
    </submittedName>
</protein>
<name>A0A834IMU1_RHYFE</name>
<comment type="caution">
    <text evidence="3">The sequence shown here is derived from an EMBL/GenBank/DDBJ whole genome shotgun (WGS) entry which is preliminary data.</text>
</comment>